<accession>A0AC54ZA83</accession>
<sequence>MTEKKIEDVDNRSSPLNILNVNQLVVNQNIEVLEVFTCFETSNKYDIMNKHQERIYFAEEKSNCFFRHVCGYLRPFTITIYDNVGRDVIILHRSLRCCCCQKVTVEAPPGNTIGYIYQSCHPFLPKFKIKNEDKEDVMKIRGPCMLCKCFKNVNFNLLSLDEEILIGKISKKWAGFMTEVFTDANKFKIKFPYDLDVKMKAVLLGACLLISSALNSHHGFGIHIAKEASTRVSWKHSEFKILCLDENSGTVIENRGKKWLIQCDFL</sequence>
<gene>
    <name evidence="2" type="primary">LOC103196476</name>
</gene>
<name>A0AC54ZA83_ORYAF</name>
<keyword evidence="1" id="KW-1185">Reference proteome</keyword>
<proteinExistence type="predicted"/>
<dbReference type="Proteomes" id="UP000694850">
    <property type="component" value="Unplaced"/>
</dbReference>
<evidence type="ECO:0000313" key="1">
    <source>
        <dbReference type="Proteomes" id="UP000694850"/>
    </source>
</evidence>
<evidence type="ECO:0000313" key="2">
    <source>
        <dbReference type="RefSeq" id="XP_042636786.1"/>
    </source>
</evidence>
<reference evidence="2" key="1">
    <citation type="submission" date="2025-08" db="UniProtKB">
        <authorList>
            <consortium name="RefSeq"/>
        </authorList>
    </citation>
    <scope>IDENTIFICATION</scope>
</reference>
<protein>
    <submittedName>
        <fullName evidence="2">Phospholipid scramblase 1-like</fullName>
    </submittedName>
</protein>
<dbReference type="RefSeq" id="XP_042636786.1">
    <property type="nucleotide sequence ID" value="XM_042780852.1"/>
</dbReference>
<organism evidence="1 2">
    <name type="scientific">Orycteropus afer afer</name>
    <dbReference type="NCBI Taxonomy" id="1230840"/>
    <lineage>
        <taxon>Eukaryota</taxon>
        <taxon>Metazoa</taxon>
        <taxon>Chordata</taxon>
        <taxon>Craniata</taxon>
        <taxon>Vertebrata</taxon>
        <taxon>Euteleostomi</taxon>
        <taxon>Mammalia</taxon>
        <taxon>Eutheria</taxon>
        <taxon>Afrotheria</taxon>
        <taxon>Tubulidentata</taxon>
        <taxon>Orycteropodidae</taxon>
        <taxon>Orycteropus</taxon>
    </lineage>
</organism>